<dbReference type="GO" id="GO:0007234">
    <property type="term" value="P:osmosensory signaling via phosphorelay pathway"/>
    <property type="evidence" value="ECO:0007669"/>
    <property type="project" value="TreeGrafter"/>
</dbReference>
<dbReference type="PROSITE" id="PS50112">
    <property type="entry name" value="PAS"/>
    <property type="match status" value="1"/>
</dbReference>
<keyword evidence="7" id="KW-0175">Coiled coil</keyword>
<keyword evidence="6" id="KW-0472">Membrane</keyword>
<evidence type="ECO:0000259" key="9">
    <source>
        <dbReference type="PROSITE" id="PS50112"/>
    </source>
</evidence>
<evidence type="ECO:0000313" key="10">
    <source>
        <dbReference type="EMBL" id="KCZ71445.1"/>
    </source>
</evidence>
<dbReference type="SUPFAM" id="SSF55874">
    <property type="entry name" value="ATPase domain of HSP90 chaperone/DNA topoisomerase II/histidine kinase"/>
    <property type="match status" value="1"/>
</dbReference>
<dbReference type="SMART" id="SM00387">
    <property type="entry name" value="HATPase_c"/>
    <property type="match status" value="1"/>
</dbReference>
<evidence type="ECO:0000256" key="7">
    <source>
        <dbReference type="SAM" id="Coils"/>
    </source>
</evidence>
<dbReference type="PROSITE" id="PS50109">
    <property type="entry name" value="HIS_KIN"/>
    <property type="match status" value="1"/>
</dbReference>
<feature type="coiled-coil region" evidence="7">
    <location>
        <begin position="1"/>
        <end position="35"/>
    </location>
</feature>
<dbReference type="Gene3D" id="1.10.287.130">
    <property type="match status" value="1"/>
</dbReference>
<evidence type="ECO:0000256" key="6">
    <source>
        <dbReference type="ARBA" id="ARBA00023136"/>
    </source>
</evidence>
<feature type="coiled-coil region" evidence="7">
    <location>
        <begin position="162"/>
        <end position="200"/>
    </location>
</feature>
<dbReference type="InterPro" id="IPR003594">
    <property type="entry name" value="HATPase_dom"/>
</dbReference>
<dbReference type="InterPro" id="IPR005467">
    <property type="entry name" value="His_kinase_dom"/>
</dbReference>
<dbReference type="FunFam" id="1.10.287.130:FF:000070">
    <property type="entry name" value="Histidine kinase sensor protein"/>
    <property type="match status" value="1"/>
</dbReference>
<evidence type="ECO:0000256" key="3">
    <source>
        <dbReference type="ARBA" id="ARBA00022553"/>
    </source>
</evidence>
<name>A0A062V7X2_9EURY</name>
<sequence>MNETARTCEELKLEIEKLRERLAEAEETLRAIRSGEVDALVITGEQGEQVYTLRGAEQPYRALIEEMREGAVTLASDDTVLYCNHGFARMLKIPLERVMSADIASFISAKDRARFAELLQQGRDKGSGRGEITFMAGDGTPVPAYISINILQMNGLSATYLVALDLTEHKRAEEEIRKLNEDLERRVIERTAQLKAVNSELEAFSYSVSHDLRAPLRSIDGFSQALLEDYSEKLDPQGKDYLQRVRAASQRMSQLIDDLLALSRVTRREMKRERVDLSSLAKNIAGELKRREPGRKVEFIIAPGLVVNGDAPLLQIVLENLLGNAWKFTSKNKTSKIEFGITEHEGKPAYFVRDNGVGFDMAYADKLFTPFQRLHAATEFPGTGIGLATVKRIIQRHGGQVWAQGKVGEGATFYYTL</sequence>
<dbReference type="Pfam" id="PF00512">
    <property type="entry name" value="HisKA"/>
    <property type="match status" value="1"/>
</dbReference>
<keyword evidence="5" id="KW-0418">Kinase</keyword>
<organism evidence="10 11">
    <name type="scientific">Candidatus Methanoperedens nitratireducens</name>
    <dbReference type="NCBI Taxonomy" id="1392998"/>
    <lineage>
        <taxon>Archaea</taxon>
        <taxon>Methanobacteriati</taxon>
        <taxon>Methanobacteriota</taxon>
        <taxon>Stenosarchaea group</taxon>
        <taxon>Methanomicrobia</taxon>
        <taxon>Methanosarcinales</taxon>
        <taxon>ANME-2 cluster</taxon>
        <taxon>Candidatus Methanoperedentaceae</taxon>
        <taxon>Candidatus Methanoperedens</taxon>
    </lineage>
</organism>
<dbReference type="SUPFAM" id="SSF55785">
    <property type="entry name" value="PYP-like sensor domain (PAS domain)"/>
    <property type="match status" value="1"/>
</dbReference>
<comment type="caution">
    <text evidence="10">The sequence shown here is derived from an EMBL/GenBank/DDBJ whole genome shotgun (WGS) entry which is preliminary data.</text>
</comment>
<dbReference type="SUPFAM" id="SSF47384">
    <property type="entry name" value="Homodimeric domain of signal transducing histidine kinase"/>
    <property type="match status" value="1"/>
</dbReference>
<dbReference type="SMART" id="SM00388">
    <property type="entry name" value="HisKA"/>
    <property type="match status" value="1"/>
</dbReference>
<dbReference type="InterPro" id="IPR050351">
    <property type="entry name" value="BphY/WalK/GraS-like"/>
</dbReference>
<dbReference type="PANTHER" id="PTHR42878">
    <property type="entry name" value="TWO-COMPONENT HISTIDINE KINASE"/>
    <property type="match status" value="1"/>
</dbReference>
<evidence type="ECO:0000256" key="5">
    <source>
        <dbReference type="ARBA" id="ARBA00022777"/>
    </source>
</evidence>
<evidence type="ECO:0000313" key="11">
    <source>
        <dbReference type="Proteomes" id="UP000027153"/>
    </source>
</evidence>
<proteinExistence type="predicted"/>
<dbReference type="SMART" id="SM00091">
    <property type="entry name" value="PAS"/>
    <property type="match status" value="1"/>
</dbReference>
<evidence type="ECO:0000256" key="4">
    <source>
        <dbReference type="ARBA" id="ARBA00022679"/>
    </source>
</evidence>
<comment type="catalytic activity">
    <reaction evidence="1">
        <text>ATP + protein L-histidine = ADP + protein N-phospho-L-histidine.</text>
        <dbReference type="EC" id="2.7.13.3"/>
    </reaction>
</comment>
<dbReference type="InterPro" id="IPR000014">
    <property type="entry name" value="PAS"/>
</dbReference>
<dbReference type="InterPro" id="IPR035965">
    <property type="entry name" value="PAS-like_dom_sf"/>
</dbReference>
<keyword evidence="3" id="KW-0597">Phosphoprotein</keyword>
<dbReference type="FunFam" id="3.30.565.10:FF:000006">
    <property type="entry name" value="Sensor histidine kinase WalK"/>
    <property type="match status" value="1"/>
</dbReference>
<dbReference type="InterPro" id="IPR004358">
    <property type="entry name" value="Sig_transdc_His_kin-like_C"/>
</dbReference>
<dbReference type="Gene3D" id="3.30.450.20">
    <property type="entry name" value="PAS domain"/>
    <property type="match status" value="1"/>
</dbReference>
<dbReference type="InterPro" id="IPR036097">
    <property type="entry name" value="HisK_dim/P_sf"/>
</dbReference>
<dbReference type="InterPro" id="IPR036890">
    <property type="entry name" value="HATPase_C_sf"/>
</dbReference>
<dbReference type="AlphaFoldDB" id="A0A062V7X2"/>
<gene>
    <name evidence="10" type="ORF">ANME2D_02175</name>
</gene>
<evidence type="ECO:0000259" key="8">
    <source>
        <dbReference type="PROSITE" id="PS50109"/>
    </source>
</evidence>
<dbReference type="Pfam" id="PF02518">
    <property type="entry name" value="HATPase_c"/>
    <property type="match status" value="1"/>
</dbReference>
<accession>A0A062V7X2</accession>
<keyword evidence="4" id="KW-0808">Transferase</keyword>
<evidence type="ECO:0000256" key="2">
    <source>
        <dbReference type="ARBA" id="ARBA00012438"/>
    </source>
</evidence>
<dbReference type="PATRIC" id="fig|1392998.3.peg.2171"/>
<evidence type="ECO:0000256" key="1">
    <source>
        <dbReference type="ARBA" id="ARBA00000085"/>
    </source>
</evidence>
<reference evidence="10 11" key="1">
    <citation type="journal article" date="2013" name="Nature">
        <title>Anaerobic oxidation of methane coupled to nitrate reduction in a novel archaeal lineage.</title>
        <authorList>
            <person name="Haroon M.F."/>
            <person name="Hu S."/>
            <person name="Shi Y."/>
            <person name="Imelfort M."/>
            <person name="Keller J."/>
            <person name="Hugenholtz P."/>
            <person name="Yuan Z."/>
            <person name="Tyson G.W."/>
        </authorList>
    </citation>
    <scope>NUCLEOTIDE SEQUENCE [LARGE SCALE GENOMIC DNA]</scope>
    <source>
        <strain evidence="10 11">ANME-2d</strain>
    </source>
</reference>
<dbReference type="Proteomes" id="UP000027153">
    <property type="component" value="Unassembled WGS sequence"/>
</dbReference>
<feature type="domain" description="Histidine kinase" evidence="8">
    <location>
        <begin position="207"/>
        <end position="417"/>
    </location>
</feature>
<dbReference type="Gene3D" id="3.30.565.10">
    <property type="entry name" value="Histidine kinase-like ATPase, C-terminal domain"/>
    <property type="match status" value="1"/>
</dbReference>
<dbReference type="PRINTS" id="PR00344">
    <property type="entry name" value="BCTRLSENSOR"/>
</dbReference>
<dbReference type="Pfam" id="PF13426">
    <property type="entry name" value="PAS_9"/>
    <property type="match status" value="1"/>
</dbReference>
<dbReference type="GO" id="GO:0000156">
    <property type="term" value="F:phosphorelay response regulator activity"/>
    <property type="evidence" value="ECO:0007669"/>
    <property type="project" value="TreeGrafter"/>
</dbReference>
<dbReference type="EC" id="2.7.13.3" evidence="2"/>
<dbReference type="NCBIfam" id="TIGR00229">
    <property type="entry name" value="sensory_box"/>
    <property type="match status" value="1"/>
</dbReference>
<dbReference type="PANTHER" id="PTHR42878:SF15">
    <property type="entry name" value="BACTERIOPHYTOCHROME"/>
    <property type="match status" value="1"/>
</dbReference>
<dbReference type="GO" id="GO:0000155">
    <property type="term" value="F:phosphorelay sensor kinase activity"/>
    <property type="evidence" value="ECO:0007669"/>
    <property type="project" value="InterPro"/>
</dbReference>
<dbReference type="RefSeq" id="WP_052368811.1">
    <property type="nucleotide sequence ID" value="NZ_JMIY01000005.1"/>
</dbReference>
<protein>
    <recommendedName>
        <fullName evidence="2">histidine kinase</fullName>
        <ecNumber evidence="2">2.7.13.3</ecNumber>
    </recommendedName>
</protein>
<feature type="domain" description="PAS" evidence="9">
    <location>
        <begin position="56"/>
        <end position="126"/>
    </location>
</feature>
<keyword evidence="11" id="KW-1185">Reference proteome</keyword>
<dbReference type="GO" id="GO:0016020">
    <property type="term" value="C:membrane"/>
    <property type="evidence" value="ECO:0007669"/>
    <property type="project" value="UniProtKB-SubCell"/>
</dbReference>
<dbReference type="InterPro" id="IPR003661">
    <property type="entry name" value="HisK_dim/P_dom"/>
</dbReference>
<dbReference type="GO" id="GO:0030295">
    <property type="term" value="F:protein kinase activator activity"/>
    <property type="evidence" value="ECO:0007669"/>
    <property type="project" value="TreeGrafter"/>
</dbReference>
<dbReference type="CDD" id="cd00082">
    <property type="entry name" value="HisKA"/>
    <property type="match status" value="1"/>
</dbReference>
<dbReference type="OrthoDB" id="342253at2157"/>
<dbReference type="EMBL" id="JMIY01000005">
    <property type="protein sequence ID" value="KCZ71445.1"/>
    <property type="molecule type" value="Genomic_DNA"/>
</dbReference>
<dbReference type="CDD" id="cd00130">
    <property type="entry name" value="PAS"/>
    <property type="match status" value="1"/>
</dbReference>